<keyword evidence="2" id="KW-1185">Reference proteome</keyword>
<dbReference type="Proteomes" id="UP000663193">
    <property type="component" value="Chromosome 2"/>
</dbReference>
<proteinExistence type="predicted"/>
<dbReference type="AlphaFoldDB" id="A0A7U2HY30"/>
<dbReference type="EMBL" id="CP069024">
    <property type="protein sequence ID" value="QRC92896.1"/>
    <property type="molecule type" value="Genomic_DNA"/>
</dbReference>
<accession>A0A7U2HY30</accession>
<evidence type="ECO:0000313" key="2">
    <source>
        <dbReference type="Proteomes" id="UP000663193"/>
    </source>
</evidence>
<organism evidence="1 2">
    <name type="scientific">Phaeosphaeria nodorum (strain SN15 / ATCC MYA-4574 / FGSC 10173)</name>
    <name type="common">Glume blotch fungus</name>
    <name type="synonym">Parastagonospora nodorum</name>
    <dbReference type="NCBI Taxonomy" id="321614"/>
    <lineage>
        <taxon>Eukaryota</taxon>
        <taxon>Fungi</taxon>
        <taxon>Dikarya</taxon>
        <taxon>Ascomycota</taxon>
        <taxon>Pezizomycotina</taxon>
        <taxon>Dothideomycetes</taxon>
        <taxon>Pleosporomycetidae</taxon>
        <taxon>Pleosporales</taxon>
        <taxon>Pleosporineae</taxon>
        <taxon>Phaeosphaeriaceae</taxon>
        <taxon>Parastagonospora</taxon>
    </lineage>
</organism>
<reference evidence="2" key="1">
    <citation type="journal article" date="2021" name="BMC Genomics">
        <title>Chromosome-level genome assembly and manually-curated proteome of model necrotroph Parastagonospora nodorum Sn15 reveals a genome-wide trove of candidate effector homologs, and redundancy of virulence-related functions within an accessory chromosome.</title>
        <authorList>
            <person name="Bertazzoni S."/>
            <person name="Jones D.A.B."/>
            <person name="Phan H.T."/>
            <person name="Tan K.-C."/>
            <person name="Hane J.K."/>
        </authorList>
    </citation>
    <scope>NUCLEOTIDE SEQUENCE [LARGE SCALE GENOMIC DNA]</scope>
    <source>
        <strain evidence="2">SN15 / ATCC MYA-4574 / FGSC 10173)</strain>
    </source>
</reference>
<name>A0A7U2HY30_PHANO</name>
<dbReference type="VEuPathDB" id="FungiDB:JI435_403110"/>
<gene>
    <name evidence="1" type="ORF">JI435_403110</name>
</gene>
<protein>
    <submittedName>
        <fullName evidence="1">Uncharacterized protein</fullName>
    </submittedName>
</protein>
<evidence type="ECO:0000313" key="1">
    <source>
        <dbReference type="EMBL" id="QRC92896.1"/>
    </source>
</evidence>
<sequence length="67" mass="7756">MFRRRISEGCHGHIRPEGGGRFRRRPDVEDIDNRYFIASCISLQGVPAPGEVKRIMYSQLSNRDYTS</sequence>